<dbReference type="Pfam" id="PF01943">
    <property type="entry name" value="Polysacc_synt"/>
    <property type="match status" value="1"/>
</dbReference>
<protein>
    <submittedName>
        <fullName evidence="7">O-antigen/teichoic acid export membrane protein</fullName>
    </submittedName>
</protein>
<comment type="subcellular location">
    <subcellularLocation>
        <location evidence="1">Cell membrane</location>
        <topology evidence="1">Multi-pass membrane protein</topology>
    </subcellularLocation>
</comment>
<dbReference type="RefSeq" id="WP_066449461.1">
    <property type="nucleotide sequence ID" value="NZ_JANKBF010000008.1"/>
</dbReference>
<feature type="transmembrane region" description="Helical" evidence="6">
    <location>
        <begin position="174"/>
        <end position="197"/>
    </location>
</feature>
<evidence type="ECO:0000313" key="7">
    <source>
        <dbReference type="EMBL" id="TCW00922.1"/>
    </source>
</evidence>
<keyword evidence="8" id="KW-1185">Reference proteome</keyword>
<evidence type="ECO:0000256" key="4">
    <source>
        <dbReference type="ARBA" id="ARBA00022989"/>
    </source>
</evidence>
<evidence type="ECO:0000256" key="3">
    <source>
        <dbReference type="ARBA" id="ARBA00022692"/>
    </source>
</evidence>
<dbReference type="Proteomes" id="UP000295515">
    <property type="component" value="Unassembled WGS sequence"/>
</dbReference>
<keyword evidence="3 6" id="KW-0812">Transmembrane</keyword>
<dbReference type="GeneID" id="98914842"/>
<gene>
    <name evidence="7" type="ORF">EDD60_10514</name>
</gene>
<feature type="transmembrane region" description="Helical" evidence="6">
    <location>
        <begin position="269"/>
        <end position="291"/>
    </location>
</feature>
<reference evidence="7 8" key="1">
    <citation type="submission" date="2019-03" db="EMBL/GenBank/DDBJ databases">
        <title>Genomic Encyclopedia of Type Strains, Phase IV (KMG-IV): sequencing the most valuable type-strain genomes for metagenomic binning, comparative biology and taxonomic classification.</title>
        <authorList>
            <person name="Goeker M."/>
        </authorList>
    </citation>
    <scope>NUCLEOTIDE SEQUENCE [LARGE SCALE GENOMIC DNA]</scope>
    <source>
        <strain evidence="7 8">DSM 29487</strain>
    </source>
</reference>
<evidence type="ECO:0000256" key="5">
    <source>
        <dbReference type="ARBA" id="ARBA00023136"/>
    </source>
</evidence>
<feature type="transmembrane region" description="Helical" evidence="6">
    <location>
        <begin position="78"/>
        <end position="101"/>
    </location>
</feature>
<name>A0A4R3Z9E5_9FIRM</name>
<proteinExistence type="predicted"/>
<keyword evidence="5 6" id="KW-0472">Membrane</keyword>
<organism evidence="7 8">
    <name type="scientific">Longibaculum muris</name>
    <dbReference type="NCBI Taxonomy" id="1796628"/>
    <lineage>
        <taxon>Bacteria</taxon>
        <taxon>Bacillati</taxon>
        <taxon>Bacillota</taxon>
        <taxon>Erysipelotrichia</taxon>
        <taxon>Erysipelotrichales</taxon>
        <taxon>Coprobacillaceae</taxon>
        <taxon>Longibaculum</taxon>
    </lineage>
</organism>
<dbReference type="PANTHER" id="PTHR30250:SF24">
    <property type="entry name" value="STAGE V SPORULATION PROTEIN B"/>
    <property type="match status" value="1"/>
</dbReference>
<dbReference type="PANTHER" id="PTHR30250">
    <property type="entry name" value="PST FAMILY PREDICTED COLANIC ACID TRANSPORTER"/>
    <property type="match status" value="1"/>
</dbReference>
<feature type="transmembrane region" description="Helical" evidence="6">
    <location>
        <begin position="311"/>
        <end position="332"/>
    </location>
</feature>
<feature type="transmembrane region" description="Helical" evidence="6">
    <location>
        <begin position="352"/>
        <end position="373"/>
    </location>
</feature>
<feature type="transmembrane region" description="Helical" evidence="6">
    <location>
        <begin position="380"/>
        <end position="397"/>
    </location>
</feature>
<dbReference type="EMBL" id="SMCQ01000005">
    <property type="protein sequence ID" value="TCW00922.1"/>
    <property type="molecule type" value="Genomic_DNA"/>
</dbReference>
<dbReference type="GO" id="GO:0005886">
    <property type="term" value="C:plasma membrane"/>
    <property type="evidence" value="ECO:0007669"/>
    <property type="project" value="UniProtKB-SubCell"/>
</dbReference>
<comment type="caution">
    <text evidence="7">The sequence shown here is derived from an EMBL/GenBank/DDBJ whole genome shotgun (WGS) entry which is preliminary data.</text>
</comment>
<feature type="transmembrane region" description="Helical" evidence="6">
    <location>
        <begin position="239"/>
        <end position="257"/>
    </location>
</feature>
<feature type="transmembrane region" description="Helical" evidence="6">
    <location>
        <begin position="38"/>
        <end position="58"/>
    </location>
</feature>
<dbReference type="InterPro" id="IPR050833">
    <property type="entry name" value="Poly_Biosynth_Transport"/>
</dbReference>
<keyword evidence="4 6" id="KW-1133">Transmembrane helix</keyword>
<evidence type="ECO:0000256" key="6">
    <source>
        <dbReference type="SAM" id="Phobius"/>
    </source>
</evidence>
<dbReference type="AlphaFoldDB" id="A0A4R3Z9E5"/>
<evidence type="ECO:0000313" key="8">
    <source>
        <dbReference type="Proteomes" id="UP000295515"/>
    </source>
</evidence>
<feature type="transmembrane region" description="Helical" evidence="6">
    <location>
        <begin position="113"/>
        <end position="134"/>
    </location>
</feature>
<feature type="transmembrane region" description="Helical" evidence="6">
    <location>
        <begin position="6"/>
        <end position="26"/>
    </location>
</feature>
<keyword evidence="2" id="KW-1003">Cell membrane</keyword>
<evidence type="ECO:0000256" key="2">
    <source>
        <dbReference type="ARBA" id="ARBA00022475"/>
    </source>
</evidence>
<accession>A0A4R3Z9E5</accession>
<sequence>MKRKLINSFIILSSSTLITKVFSVFNRMMLARLLNEEGMALYILVIPTLSLCITLAQFSIPSAVFRLVSNPKYNNKKVIISAILICFLSCLLIMFGILFFSKMIAVDFLKQDQAYFPLLAMLPFIPLVGISGIIKNYYLGKEDVWTLSVSQLLEEVTRILFTYVMIKLCAHLSMTYLVSIAITAMSVGELCSILYLYTHMHRRVNFRYHSLSYFQDHFIFKDMMNIALPLTGSRILHSCYNFIEPIVLVAILTKLQMSESQIHLQYAIISGYVISILVTPTFFNNVVLRLLLPILNKDIAYHHYHQLRQHVIYGIIVCFFISLPFTLLFYFFGDYCLLFMYNTTNGYEYLKYMSIPFTLFYLQTPLSATLQALNKNKEMFVMSTLEVIIEFICLLILTPRYHVLSVAMVMLIGLFTTLVLSSFYVYKSVYSSHHLS</sequence>
<evidence type="ECO:0000256" key="1">
    <source>
        <dbReference type="ARBA" id="ARBA00004651"/>
    </source>
</evidence>
<dbReference type="InterPro" id="IPR002797">
    <property type="entry name" value="Polysacc_synth"/>
</dbReference>
<feature type="transmembrane region" description="Helical" evidence="6">
    <location>
        <begin position="403"/>
        <end position="426"/>
    </location>
</feature>